<keyword evidence="6" id="KW-1185">Reference proteome</keyword>
<dbReference type="PRINTS" id="PR00035">
    <property type="entry name" value="HTHGNTR"/>
</dbReference>
<dbReference type="GO" id="GO:0003677">
    <property type="term" value="F:DNA binding"/>
    <property type="evidence" value="ECO:0007669"/>
    <property type="project" value="UniProtKB-KW"/>
</dbReference>
<dbReference type="Proteomes" id="UP000321261">
    <property type="component" value="Unassembled WGS sequence"/>
</dbReference>
<keyword evidence="3" id="KW-0804">Transcription</keyword>
<organism evidence="5 6">
    <name type="scientific">Pseudonocardia hierapolitana</name>
    <dbReference type="NCBI Taxonomy" id="1128676"/>
    <lineage>
        <taxon>Bacteria</taxon>
        <taxon>Bacillati</taxon>
        <taxon>Actinomycetota</taxon>
        <taxon>Actinomycetes</taxon>
        <taxon>Pseudonocardiales</taxon>
        <taxon>Pseudonocardiaceae</taxon>
        <taxon>Pseudonocardia</taxon>
    </lineage>
</organism>
<dbReference type="InterPro" id="IPR011711">
    <property type="entry name" value="GntR_C"/>
</dbReference>
<evidence type="ECO:0000256" key="1">
    <source>
        <dbReference type="ARBA" id="ARBA00023015"/>
    </source>
</evidence>
<feature type="domain" description="HTH gntR-type" evidence="4">
    <location>
        <begin position="14"/>
        <end position="82"/>
    </location>
</feature>
<dbReference type="PANTHER" id="PTHR43537">
    <property type="entry name" value="TRANSCRIPTIONAL REGULATOR, GNTR FAMILY"/>
    <property type="match status" value="1"/>
</dbReference>
<dbReference type="InterPro" id="IPR000524">
    <property type="entry name" value="Tscrpt_reg_HTH_GntR"/>
</dbReference>
<comment type="caution">
    <text evidence="5">The sequence shown here is derived from an EMBL/GenBank/DDBJ whole genome shotgun (WGS) entry which is preliminary data.</text>
</comment>
<dbReference type="Gene3D" id="1.10.10.10">
    <property type="entry name" value="Winged helix-like DNA-binding domain superfamily/Winged helix DNA-binding domain"/>
    <property type="match status" value="1"/>
</dbReference>
<dbReference type="OrthoDB" id="3172099at2"/>
<protein>
    <submittedName>
        <fullName evidence="5">GntR family transcriptional regulator</fullName>
    </submittedName>
</protein>
<evidence type="ECO:0000256" key="2">
    <source>
        <dbReference type="ARBA" id="ARBA00023125"/>
    </source>
</evidence>
<dbReference type="SUPFAM" id="SSF46785">
    <property type="entry name" value="Winged helix' DNA-binding domain"/>
    <property type="match status" value="1"/>
</dbReference>
<gene>
    <name evidence="5" type="ORF">FHX44_115907</name>
</gene>
<evidence type="ECO:0000313" key="6">
    <source>
        <dbReference type="Proteomes" id="UP000321261"/>
    </source>
</evidence>
<evidence type="ECO:0000313" key="5">
    <source>
        <dbReference type="EMBL" id="TWF79970.1"/>
    </source>
</evidence>
<name>A0A561SYN5_9PSEU</name>
<dbReference type="SUPFAM" id="SSF48008">
    <property type="entry name" value="GntR ligand-binding domain-like"/>
    <property type="match status" value="1"/>
</dbReference>
<dbReference type="AlphaFoldDB" id="A0A561SYN5"/>
<dbReference type="Pfam" id="PF07729">
    <property type="entry name" value="FCD"/>
    <property type="match status" value="1"/>
</dbReference>
<evidence type="ECO:0000256" key="3">
    <source>
        <dbReference type="ARBA" id="ARBA00023163"/>
    </source>
</evidence>
<sequence length="240" mass="25919">MLADAGGPAPIRQDSPVSQVARRLLDEVTAGGHRPGSRLPSERRLAESLGVGRSAIREAIAVLEVLGIVEVRVGSGTYVRGTVSDLLPQAIHWGLMLGERHTRDLVETRRHLEAVTARLAAERATDDDVARLRARLDRMRETADSVAAFTEADVEFHLEVARIAGNTVLRDILHSVRALLRVWILRAVGADGDTAATLAEHVGVFEAIERRDPDAAATAMGTHMASASARLERSLSEARP</sequence>
<accession>A0A561SYN5</accession>
<dbReference type="GO" id="GO:0003700">
    <property type="term" value="F:DNA-binding transcription factor activity"/>
    <property type="evidence" value="ECO:0007669"/>
    <property type="project" value="InterPro"/>
</dbReference>
<dbReference type="Pfam" id="PF00392">
    <property type="entry name" value="GntR"/>
    <property type="match status" value="1"/>
</dbReference>
<dbReference type="EMBL" id="VIWU01000001">
    <property type="protein sequence ID" value="TWF79970.1"/>
    <property type="molecule type" value="Genomic_DNA"/>
</dbReference>
<proteinExistence type="predicted"/>
<dbReference type="PROSITE" id="PS50949">
    <property type="entry name" value="HTH_GNTR"/>
    <property type="match status" value="1"/>
</dbReference>
<dbReference type="InterPro" id="IPR008920">
    <property type="entry name" value="TF_FadR/GntR_C"/>
</dbReference>
<dbReference type="PANTHER" id="PTHR43537:SF5">
    <property type="entry name" value="UXU OPERON TRANSCRIPTIONAL REGULATOR"/>
    <property type="match status" value="1"/>
</dbReference>
<dbReference type="InterPro" id="IPR036388">
    <property type="entry name" value="WH-like_DNA-bd_sf"/>
</dbReference>
<reference evidence="5 6" key="1">
    <citation type="submission" date="2019-06" db="EMBL/GenBank/DDBJ databases">
        <title>Sequencing the genomes of 1000 actinobacteria strains.</title>
        <authorList>
            <person name="Klenk H.-P."/>
        </authorList>
    </citation>
    <scope>NUCLEOTIDE SEQUENCE [LARGE SCALE GENOMIC DNA]</scope>
    <source>
        <strain evidence="5 6">DSM 45671</strain>
    </source>
</reference>
<dbReference type="SMART" id="SM00895">
    <property type="entry name" value="FCD"/>
    <property type="match status" value="1"/>
</dbReference>
<dbReference type="CDD" id="cd07377">
    <property type="entry name" value="WHTH_GntR"/>
    <property type="match status" value="1"/>
</dbReference>
<dbReference type="SMART" id="SM00345">
    <property type="entry name" value="HTH_GNTR"/>
    <property type="match status" value="1"/>
</dbReference>
<dbReference type="Gene3D" id="1.20.120.530">
    <property type="entry name" value="GntR ligand-binding domain-like"/>
    <property type="match status" value="1"/>
</dbReference>
<keyword evidence="1" id="KW-0805">Transcription regulation</keyword>
<dbReference type="InterPro" id="IPR036390">
    <property type="entry name" value="WH_DNA-bd_sf"/>
</dbReference>
<evidence type="ECO:0000259" key="4">
    <source>
        <dbReference type="PROSITE" id="PS50949"/>
    </source>
</evidence>
<keyword evidence="2" id="KW-0238">DNA-binding</keyword>